<dbReference type="Gramene" id="OIW17581">
    <property type="protein sequence ID" value="OIW17581"/>
    <property type="gene ID" value="TanjilG_08859"/>
</dbReference>
<evidence type="ECO:0000313" key="3">
    <source>
        <dbReference type="EMBL" id="OIW17581.1"/>
    </source>
</evidence>
<keyword evidence="1" id="KW-1133">Transmembrane helix</keyword>
<keyword evidence="4" id="KW-1185">Reference proteome</keyword>
<dbReference type="InterPro" id="IPR032816">
    <property type="entry name" value="VTT_dom"/>
</dbReference>
<protein>
    <recommendedName>
        <fullName evidence="2">VTT domain-containing protein</fullName>
    </recommendedName>
</protein>
<organism evidence="3 4">
    <name type="scientific">Lupinus angustifolius</name>
    <name type="common">Narrow-leaved blue lupine</name>
    <dbReference type="NCBI Taxonomy" id="3871"/>
    <lineage>
        <taxon>Eukaryota</taxon>
        <taxon>Viridiplantae</taxon>
        <taxon>Streptophyta</taxon>
        <taxon>Embryophyta</taxon>
        <taxon>Tracheophyta</taxon>
        <taxon>Spermatophyta</taxon>
        <taxon>Magnoliopsida</taxon>
        <taxon>eudicotyledons</taxon>
        <taxon>Gunneridae</taxon>
        <taxon>Pentapetalae</taxon>
        <taxon>rosids</taxon>
        <taxon>fabids</taxon>
        <taxon>Fabales</taxon>
        <taxon>Fabaceae</taxon>
        <taxon>Papilionoideae</taxon>
        <taxon>50 kb inversion clade</taxon>
        <taxon>genistoids sensu lato</taxon>
        <taxon>core genistoids</taxon>
        <taxon>Genisteae</taxon>
        <taxon>Lupinus</taxon>
    </lineage>
</organism>
<dbReference type="AlphaFoldDB" id="A0A1J7HXI7"/>
<dbReference type="EMBL" id="CM007362">
    <property type="protein sequence ID" value="OIW17581.1"/>
    <property type="molecule type" value="Genomic_DNA"/>
</dbReference>
<dbReference type="PANTHER" id="PTHR47699:SF1">
    <property type="entry name" value="SNARE ASSOCIATED GOLGI PROTEIN FAMILY"/>
    <property type="match status" value="1"/>
</dbReference>
<feature type="transmembrane region" description="Helical" evidence="1">
    <location>
        <begin position="6"/>
        <end position="23"/>
    </location>
</feature>
<keyword evidence="1" id="KW-0472">Membrane</keyword>
<dbReference type="GO" id="GO:0016020">
    <property type="term" value="C:membrane"/>
    <property type="evidence" value="ECO:0007669"/>
    <property type="project" value="TreeGrafter"/>
</dbReference>
<evidence type="ECO:0000259" key="2">
    <source>
        <dbReference type="Pfam" id="PF09335"/>
    </source>
</evidence>
<feature type="transmembrane region" description="Helical" evidence="1">
    <location>
        <begin position="197"/>
        <end position="215"/>
    </location>
</feature>
<dbReference type="Pfam" id="PF09335">
    <property type="entry name" value="VTT_dom"/>
    <property type="match status" value="1"/>
</dbReference>
<dbReference type="STRING" id="3871.A0A1J7HXI7"/>
<reference evidence="3 4" key="1">
    <citation type="journal article" date="2017" name="Plant Biotechnol. J.">
        <title>A comprehensive draft genome sequence for lupin (Lupinus angustifolius), an emerging health food: insights into plant-microbe interactions and legume evolution.</title>
        <authorList>
            <person name="Hane J.K."/>
            <person name="Ming Y."/>
            <person name="Kamphuis L.G."/>
            <person name="Nelson M.N."/>
            <person name="Garg G."/>
            <person name="Atkins C.A."/>
            <person name="Bayer P.E."/>
            <person name="Bravo A."/>
            <person name="Bringans S."/>
            <person name="Cannon S."/>
            <person name="Edwards D."/>
            <person name="Foley R."/>
            <person name="Gao L.L."/>
            <person name="Harrison M.J."/>
            <person name="Huang W."/>
            <person name="Hurgobin B."/>
            <person name="Li S."/>
            <person name="Liu C.W."/>
            <person name="McGrath A."/>
            <person name="Morahan G."/>
            <person name="Murray J."/>
            <person name="Weller J."/>
            <person name="Jian J."/>
            <person name="Singh K.B."/>
        </authorList>
    </citation>
    <scope>NUCLEOTIDE SEQUENCE [LARGE SCALE GENOMIC DNA]</scope>
    <source>
        <strain evidence="4">cv. Tanjil</strain>
        <tissue evidence="3">Whole plant</tissue>
    </source>
</reference>
<keyword evidence="1" id="KW-0812">Transmembrane</keyword>
<dbReference type="PANTHER" id="PTHR47699">
    <property type="entry name" value="SNARE ASSOCIATED GOLGI PROTEIN FAMILY"/>
    <property type="match status" value="1"/>
</dbReference>
<dbReference type="OrthoDB" id="166803at2759"/>
<name>A0A1J7HXI7_LUPAN</name>
<gene>
    <name evidence="3" type="ORF">TanjilG_08859</name>
</gene>
<feature type="transmembrane region" description="Helical" evidence="1">
    <location>
        <begin position="44"/>
        <end position="65"/>
    </location>
</feature>
<dbReference type="OMA" id="WVQRNKY"/>
<evidence type="ECO:0000313" key="4">
    <source>
        <dbReference type="Proteomes" id="UP000188354"/>
    </source>
</evidence>
<proteinExistence type="predicted"/>
<dbReference type="KEGG" id="lang:109329522"/>
<evidence type="ECO:0000256" key="1">
    <source>
        <dbReference type="SAM" id="Phobius"/>
    </source>
</evidence>
<sequence length="235" mass="25886">MSGWWKVAILIVIVAVISSKMNWDKDGAIELIKDWSDKLGIWAIPLYISIHTFSIAFCLPSAVFLEAAASLLFGFFNAVLMVFSAKILGASLSFWIGRLVFRSSRSAVEWAHRNKYFHILSKGVEQDGWKFVLLARFSPVPSYVINYTLAATEVGFLLDFLLPTAVGCIPMILQNTSIGTLAGAAVAAASGSKKSQFWSYFFPVVGILSSVLISLRIKKYSTQISVSESSPDKRD</sequence>
<feature type="domain" description="VTT" evidence="2">
    <location>
        <begin position="59"/>
        <end position="180"/>
    </location>
</feature>
<feature type="transmembrane region" description="Helical" evidence="1">
    <location>
        <begin position="71"/>
        <end position="96"/>
    </location>
</feature>
<dbReference type="Proteomes" id="UP000188354">
    <property type="component" value="Chromosome LG02"/>
</dbReference>
<accession>A0A1J7HXI7</accession>